<accession>A0A9W7C7W1</accession>
<name>A0A9W7C7W1_9STRA</name>
<dbReference type="InterPro" id="IPR036412">
    <property type="entry name" value="HAD-like_sf"/>
</dbReference>
<comment type="caution">
    <text evidence="1">The sequence shown here is derived from an EMBL/GenBank/DDBJ whole genome shotgun (WGS) entry which is preliminary data.</text>
</comment>
<keyword evidence="2" id="KW-1185">Reference proteome</keyword>
<evidence type="ECO:0000313" key="2">
    <source>
        <dbReference type="Proteomes" id="UP001165122"/>
    </source>
</evidence>
<dbReference type="AlphaFoldDB" id="A0A9W7C7W1"/>
<dbReference type="Proteomes" id="UP001165122">
    <property type="component" value="Unassembled WGS sequence"/>
</dbReference>
<sequence>MRSLEGFATLTSPPTIFCDMDGCLCDFTKLAMQITQTPTPIPPKKLWSSIATYRKIHDGFYTDLEWLGGGEILLKGLEQYYPNLAILTGCPNGGWGGSEKYSWLASKAVASDEFKFDGIQWDDHANSRPGPSDAADDCSSALRLITCKSKLKQEFCRPGDVLIDDREDIGRRWEEAGGLFIHYKGGQYEARSCSHKLMNIRDVQL</sequence>
<reference evidence="2" key="1">
    <citation type="journal article" date="2023" name="Commun. Biol.">
        <title>Genome analysis of Parmales, the sister group of diatoms, reveals the evolutionary specialization of diatoms from phago-mixotrophs to photoautotrophs.</title>
        <authorList>
            <person name="Ban H."/>
            <person name="Sato S."/>
            <person name="Yoshikawa S."/>
            <person name="Yamada K."/>
            <person name="Nakamura Y."/>
            <person name="Ichinomiya M."/>
            <person name="Sato N."/>
            <person name="Blanc-Mathieu R."/>
            <person name="Endo H."/>
            <person name="Kuwata A."/>
            <person name="Ogata H."/>
        </authorList>
    </citation>
    <scope>NUCLEOTIDE SEQUENCE [LARGE SCALE GENOMIC DNA]</scope>
    <source>
        <strain evidence="2">NIES 3700</strain>
    </source>
</reference>
<dbReference type="EMBL" id="BRXW01000028">
    <property type="protein sequence ID" value="GMI00868.1"/>
    <property type="molecule type" value="Genomic_DNA"/>
</dbReference>
<organism evidence="1 2">
    <name type="scientific">Triparma laevis f. longispina</name>
    <dbReference type="NCBI Taxonomy" id="1714387"/>
    <lineage>
        <taxon>Eukaryota</taxon>
        <taxon>Sar</taxon>
        <taxon>Stramenopiles</taxon>
        <taxon>Ochrophyta</taxon>
        <taxon>Bolidophyceae</taxon>
        <taxon>Parmales</taxon>
        <taxon>Triparmaceae</taxon>
        <taxon>Triparma</taxon>
    </lineage>
</organism>
<evidence type="ECO:0000313" key="1">
    <source>
        <dbReference type="EMBL" id="GMI00868.1"/>
    </source>
</evidence>
<gene>
    <name evidence="1" type="ORF">TrLO_g12152</name>
</gene>
<dbReference type="OrthoDB" id="2274644at2759"/>
<proteinExistence type="predicted"/>
<protein>
    <submittedName>
        <fullName evidence="1">Uncharacterized protein</fullName>
    </submittedName>
</protein>
<dbReference type="SUPFAM" id="SSF56784">
    <property type="entry name" value="HAD-like"/>
    <property type="match status" value="1"/>
</dbReference>